<gene>
    <name evidence="5" type="ORF">Cgig2_000687</name>
</gene>
<reference evidence="5" key="1">
    <citation type="submission" date="2022-04" db="EMBL/GenBank/DDBJ databases">
        <title>Carnegiea gigantea Genome sequencing and assembly v2.</title>
        <authorList>
            <person name="Copetti D."/>
            <person name="Sanderson M.J."/>
            <person name="Burquez A."/>
            <person name="Wojciechowski M.F."/>
        </authorList>
    </citation>
    <scope>NUCLEOTIDE SEQUENCE</scope>
    <source>
        <strain evidence="5">SGP5-SGP5p</strain>
        <tissue evidence="5">Aerial part</tissue>
    </source>
</reference>
<dbReference type="GO" id="GO:0000076">
    <property type="term" value="P:DNA replication checkpoint signaling"/>
    <property type="evidence" value="ECO:0007669"/>
    <property type="project" value="TreeGrafter"/>
</dbReference>
<dbReference type="EMBL" id="JAKOGI010000183">
    <property type="protein sequence ID" value="KAJ8440799.1"/>
    <property type="molecule type" value="Genomic_DNA"/>
</dbReference>
<dbReference type="InterPro" id="IPR038090">
    <property type="entry name" value="Cdt1_C_WH_dom_sf"/>
</dbReference>
<evidence type="ECO:0000256" key="1">
    <source>
        <dbReference type="ARBA" id="ARBA00008356"/>
    </source>
</evidence>
<dbReference type="GO" id="GO:0003677">
    <property type="term" value="F:DNA binding"/>
    <property type="evidence" value="ECO:0007669"/>
    <property type="project" value="InterPro"/>
</dbReference>
<dbReference type="InterPro" id="IPR045173">
    <property type="entry name" value="Cdt1"/>
</dbReference>
<protein>
    <recommendedName>
        <fullName evidence="4">CDT1 Geminin-binding domain-containing protein</fullName>
    </recommendedName>
</protein>
<proteinExistence type="inferred from homology"/>
<dbReference type="Pfam" id="PF08839">
    <property type="entry name" value="CDT1"/>
    <property type="match status" value="1"/>
</dbReference>
<evidence type="ECO:0000313" key="5">
    <source>
        <dbReference type="EMBL" id="KAJ8440799.1"/>
    </source>
</evidence>
<name>A0A9Q1KD92_9CARY</name>
<evidence type="ECO:0000256" key="3">
    <source>
        <dbReference type="SAM" id="MobiDB-lite"/>
    </source>
</evidence>
<dbReference type="OrthoDB" id="341730at2759"/>
<comment type="similarity">
    <text evidence="1">Belongs to the Cdt1 family.</text>
</comment>
<dbReference type="Gene3D" id="1.10.10.1420">
    <property type="entry name" value="DNA replication factor Cdt1, C-terminal WH domain"/>
    <property type="match status" value="1"/>
</dbReference>
<evidence type="ECO:0000259" key="4">
    <source>
        <dbReference type="SMART" id="SM01075"/>
    </source>
</evidence>
<evidence type="ECO:0000256" key="2">
    <source>
        <dbReference type="ARBA" id="ARBA00023306"/>
    </source>
</evidence>
<dbReference type="GO" id="GO:0030174">
    <property type="term" value="P:regulation of DNA-templated DNA replication initiation"/>
    <property type="evidence" value="ECO:0007669"/>
    <property type="project" value="InterPro"/>
</dbReference>
<keyword evidence="6" id="KW-1185">Reference proteome</keyword>
<feature type="domain" description="CDT1 Geminin-binding" evidence="4">
    <location>
        <begin position="100"/>
        <end position="232"/>
    </location>
</feature>
<dbReference type="GO" id="GO:0000278">
    <property type="term" value="P:mitotic cell cycle"/>
    <property type="evidence" value="ECO:0007669"/>
    <property type="project" value="TreeGrafter"/>
</dbReference>
<dbReference type="GO" id="GO:0071163">
    <property type="term" value="P:DNA replication preinitiation complex assembly"/>
    <property type="evidence" value="ECO:0007669"/>
    <property type="project" value="InterPro"/>
</dbReference>
<organism evidence="5 6">
    <name type="scientific">Carnegiea gigantea</name>
    <dbReference type="NCBI Taxonomy" id="171969"/>
    <lineage>
        <taxon>Eukaryota</taxon>
        <taxon>Viridiplantae</taxon>
        <taxon>Streptophyta</taxon>
        <taxon>Embryophyta</taxon>
        <taxon>Tracheophyta</taxon>
        <taxon>Spermatophyta</taxon>
        <taxon>Magnoliopsida</taxon>
        <taxon>eudicotyledons</taxon>
        <taxon>Gunneridae</taxon>
        <taxon>Pentapetalae</taxon>
        <taxon>Caryophyllales</taxon>
        <taxon>Cactineae</taxon>
        <taxon>Cactaceae</taxon>
        <taxon>Cactoideae</taxon>
        <taxon>Echinocereeae</taxon>
        <taxon>Carnegiea</taxon>
    </lineage>
</organism>
<comment type="caution">
    <text evidence="5">The sequence shown here is derived from an EMBL/GenBank/DDBJ whole genome shotgun (WGS) entry which is preliminary data.</text>
</comment>
<dbReference type="Proteomes" id="UP001153076">
    <property type="component" value="Unassembled WGS sequence"/>
</dbReference>
<dbReference type="InterPro" id="IPR014939">
    <property type="entry name" value="CDT1_Gemini-bd-like"/>
</dbReference>
<dbReference type="SMART" id="SM01075">
    <property type="entry name" value="CDT1"/>
    <property type="match status" value="1"/>
</dbReference>
<dbReference type="PANTHER" id="PTHR28637:SF1">
    <property type="entry name" value="DNA REPLICATION FACTOR CDT1"/>
    <property type="match status" value="1"/>
</dbReference>
<dbReference type="Pfam" id="PF16679">
    <property type="entry name" value="CDT1_C"/>
    <property type="match status" value="1"/>
</dbReference>
<evidence type="ECO:0000313" key="6">
    <source>
        <dbReference type="Proteomes" id="UP001153076"/>
    </source>
</evidence>
<feature type="region of interest" description="Disordered" evidence="3">
    <location>
        <begin position="326"/>
        <end position="349"/>
    </location>
</feature>
<dbReference type="GO" id="GO:0070182">
    <property type="term" value="F:DNA polymerase binding"/>
    <property type="evidence" value="ECO:0007669"/>
    <property type="project" value="TreeGrafter"/>
</dbReference>
<keyword evidence="2" id="KW-0131">Cell cycle</keyword>
<sequence>MESAPSESPSLLSFESKKNHIFTTTPQKTPAAGSPSVAIITPEKSDSLPWIRNQNFAPKVRRLSLAGSDLLDLDRTTANLPRSEDATEKIKSFDESATLLPEKYEILCEFFNAMVSSIRLLRLRRLPSTFTRLCRNISSLTDRRLSLLHLAQLKHIMPEVIMIKKIRVQDEETHCMKEELTITLEADAVEVDRNAKGTAGFAHLKGIFRSRITDYSINHPEGDDIPEGELPQLFYKAKLDPEPSMNNTPISVTLSHIAPSFKVRFSSRVSSGSAPEFSLPKPSSCLPETLIKKAVSTNIHSAASGIITDIKGTPAKLVSTPARLMGATPALHPPKHALMSPDDDADDLPNKSVRLSLNFDKSSVDLEDQPDQSVNEKANVQCSHASVDTLNLLPEHLVQSVVEKERKILGEHDPVMSQARKREQLMAGVPKLFDMICLLFQFIRRSIITKEELIHKIVAGHLDIVDRREVEEQLNLLLEVAPEYISEKSCLSGDIVLRLNKYLCPESIRQKLLEAK</sequence>
<dbReference type="PANTHER" id="PTHR28637">
    <property type="entry name" value="DNA REPLICATION FACTOR CDT1"/>
    <property type="match status" value="1"/>
</dbReference>
<dbReference type="CDD" id="cd08767">
    <property type="entry name" value="Cdt1_c"/>
    <property type="match status" value="1"/>
</dbReference>
<accession>A0A9Q1KD92</accession>
<dbReference type="InterPro" id="IPR032054">
    <property type="entry name" value="Cdt1_C"/>
</dbReference>
<dbReference type="GO" id="GO:0005634">
    <property type="term" value="C:nucleus"/>
    <property type="evidence" value="ECO:0007669"/>
    <property type="project" value="TreeGrafter"/>
</dbReference>
<dbReference type="SUPFAM" id="SSF46785">
    <property type="entry name" value="Winged helix' DNA-binding domain"/>
    <property type="match status" value="1"/>
</dbReference>
<dbReference type="AlphaFoldDB" id="A0A9Q1KD92"/>
<dbReference type="InterPro" id="IPR036390">
    <property type="entry name" value="WH_DNA-bd_sf"/>
</dbReference>